<dbReference type="HOGENOM" id="CLU_2456015_0_0_1"/>
<protein>
    <submittedName>
        <fullName evidence="1">Uncharacterized protein</fullName>
    </submittedName>
</protein>
<name>A0A075B3F8_ROZAC</name>
<sequence length="89" mass="10369">MPFSNFVDAQKYRIPPYDISLDLTWHKQFSVSDLQKKKDYENIKQTIRKGIPDNLRGQVLIDCFVCLRCGANYSKLNSSTYMTEIIMNA</sequence>
<dbReference type="EMBL" id="KE560395">
    <property type="protein sequence ID" value="EPZ36901.1"/>
    <property type="molecule type" value="Genomic_DNA"/>
</dbReference>
<reference evidence="1 2" key="1">
    <citation type="journal article" date="2013" name="Curr. Biol.">
        <title>Shared signatures of parasitism and phylogenomics unite Cryptomycota and microsporidia.</title>
        <authorList>
            <person name="James T.Y."/>
            <person name="Pelin A."/>
            <person name="Bonen L."/>
            <person name="Ahrendt S."/>
            <person name="Sain D."/>
            <person name="Corradi N."/>
            <person name="Stajich J.E."/>
        </authorList>
    </citation>
    <scope>NUCLEOTIDE SEQUENCE [LARGE SCALE GENOMIC DNA]</scope>
    <source>
        <strain evidence="1 2">CSF55</strain>
    </source>
</reference>
<keyword evidence="2" id="KW-1185">Reference proteome</keyword>
<dbReference type="Proteomes" id="UP000030755">
    <property type="component" value="Unassembled WGS sequence"/>
</dbReference>
<evidence type="ECO:0000313" key="1">
    <source>
        <dbReference type="EMBL" id="EPZ36901.1"/>
    </source>
</evidence>
<accession>A0A075B3F8</accession>
<dbReference type="AlphaFoldDB" id="A0A075B3F8"/>
<proteinExistence type="predicted"/>
<evidence type="ECO:0000313" key="2">
    <source>
        <dbReference type="Proteomes" id="UP000030755"/>
    </source>
</evidence>
<dbReference type="Gene3D" id="1.10.10.750">
    <property type="entry name" value="Ypt/Rab-GAP domain of gyp1p, domain 1"/>
    <property type="match status" value="1"/>
</dbReference>
<gene>
    <name evidence="1" type="ORF">O9G_004260</name>
</gene>
<organism evidence="1 2">
    <name type="scientific">Rozella allomycis (strain CSF55)</name>
    <dbReference type="NCBI Taxonomy" id="988480"/>
    <lineage>
        <taxon>Eukaryota</taxon>
        <taxon>Fungi</taxon>
        <taxon>Fungi incertae sedis</taxon>
        <taxon>Cryptomycota</taxon>
        <taxon>Cryptomycota incertae sedis</taxon>
        <taxon>Rozella</taxon>
    </lineage>
</organism>